<reference evidence="1" key="1">
    <citation type="submission" date="2023-07" db="EMBL/GenBank/DDBJ databases">
        <authorList>
            <consortium name="AG Swart"/>
            <person name="Singh M."/>
            <person name="Singh A."/>
            <person name="Seah K."/>
            <person name="Emmerich C."/>
        </authorList>
    </citation>
    <scope>NUCLEOTIDE SEQUENCE</scope>
    <source>
        <strain evidence="1">DP1</strain>
    </source>
</reference>
<dbReference type="EMBL" id="CAMPGE010003673">
    <property type="protein sequence ID" value="CAI2362516.1"/>
    <property type="molecule type" value="Genomic_DNA"/>
</dbReference>
<protein>
    <submittedName>
        <fullName evidence="1">Uncharacterized protein</fullName>
    </submittedName>
</protein>
<sequence length="557" mass="65574">MAFARRTKPLLGSHRMVKNNVLTQNELETLFDPKFITEAIKERTQYKEIVKDDERTFQDIERKTTSMIANDESGKQIQVDYKLKNLNFSETEKIYLLEKELASKLSKAHTYQQVLNTCDTHMFSLTPNLAVAAYYKLAMLIKPNLVKGRNDQYKMRGREDKFFSNPKMRQISKLLYDNLDTFPQEQRVIILWSTVKMRFPMNRMIDKCIQSIFADDISMLAPHQVSMLAWAMARTGYTHQAYVNTLIHATDSICNHCSNIWRLQKINDEDEEMKHKLDTLTDGTPEESPYTFENMYQDINPRTIANLYWSLAQLKVHKGNPIYFKIERIASDYLEYFNDPKYIFDLHSFCNILNAKVSVLKMNKIGGILKNFEKHLEMNEFTPDDLLSLKIIIYNIGKNKKLEKEYQKELVLKLVHKYLEFSGIRANWPLVTPRAVTELFYTMVKIKMYNEIDTYAKLFKHIRPNINKLNNQDLSLLIWGLSKTFAYHFNNKSLGQLAHPNFGIEKSISLLEQRVRTKLKTMDQRSAKMIYNCLIQWKKYQNVCASLKKIFEPNEKK</sequence>
<gene>
    <name evidence="1" type="ORF">ECRASSUSDP1_LOCUS3840</name>
</gene>
<accession>A0AAD1U9A2</accession>
<dbReference type="AlphaFoldDB" id="A0AAD1U9A2"/>
<keyword evidence="2" id="KW-1185">Reference proteome</keyword>
<organism evidence="1 2">
    <name type="scientific">Euplotes crassus</name>
    <dbReference type="NCBI Taxonomy" id="5936"/>
    <lineage>
        <taxon>Eukaryota</taxon>
        <taxon>Sar</taxon>
        <taxon>Alveolata</taxon>
        <taxon>Ciliophora</taxon>
        <taxon>Intramacronucleata</taxon>
        <taxon>Spirotrichea</taxon>
        <taxon>Hypotrichia</taxon>
        <taxon>Euplotida</taxon>
        <taxon>Euplotidae</taxon>
        <taxon>Moneuplotes</taxon>
    </lineage>
</organism>
<proteinExistence type="predicted"/>
<evidence type="ECO:0000313" key="2">
    <source>
        <dbReference type="Proteomes" id="UP001295684"/>
    </source>
</evidence>
<name>A0AAD1U9A2_EUPCR</name>
<dbReference type="Proteomes" id="UP001295684">
    <property type="component" value="Unassembled WGS sequence"/>
</dbReference>
<evidence type="ECO:0000313" key="1">
    <source>
        <dbReference type="EMBL" id="CAI2362516.1"/>
    </source>
</evidence>
<comment type="caution">
    <text evidence="1">The sequence shown here is derived from an EMBL/GenBank/DDBJ whole genome shotgun (WGS) entry which is preliminary data.</text>
</comment>